<dbReference type="InterPro" id="IPR011051">
    <property type="entry name" value="RmlC_Cupin_sf"/>
</dbReference>
<dbReference type="SUPFAM" id="SSF51182">
    <property type="entry name" value="RmlC-like cupins"/>
    <property type="match status" value="1"/>
</dbReference>
<dbReference type="CDD" id="cd02222">
    <property type="entry name" value="cupin_TM1459-like"/>
    <property type="match status" value="1"/>
</dbReference>
<dbReference type="Proteomes" id="UP000281962">
    <property type="component" value="Unassembled WGS sequence"/>
</dbReference>
<reference evidence="2 3" key="1">
    <citation type="submission" date="2018-06" db="EMBL/GenBank/DDBJ databases">
        <title>Extensive metabolic versatility and redundancy in microbially diverse, dynamic hydrothermal sediments.</title>
        <authorList>
            <person name="Dombrowski N."/>
            <person name="Teske A."/>
            <person name="Baker B.J."/>
        </authorList>
    </citation>
    <scope>NUCLEOTIDE SEQUENCE [LARGE SCALE GENOMIC DNA]</scope>
    <source>
        <strain evidence="2">B30_G17</strain>
    </source>
</reference>
<dbReference type="PANTHER" id="PTHR37694:SF1">
    <property type="entry name" value="SLR8022 PROTEIN"/>
    <property type="match status" value="1"/>
</dbReference>
<evidence type="ECO:0000313" key="2">
    <source>
        <dbReference type="EMBL" id="RLE50880.1"/>
    </source>
</evidence>
<organism evidence="2 3">
    <name type="scientific">Thermoproteota archaeon</name>
    <dbReference type="NCBI Taxonomy" id="2056631"/>
    <lineage>
        <taxon>Archaea</taxon>
        <taxon>Thermoproteota</taxon>
    </lineage>
</organism>
<dbReference type="Gene3D" id="2.60.120.10">
    <property type="entry name" value="Jelly Rolls"/>
    <property type="match status" value="1"/>
</dbReference>
<accession>A0A497EVW9</accession>
<name>A0A497EVW9_9CREN</name>
<dbReference type="InterPro" id="IPR013096">
    <property type="entry name" value="Cupin_2"/>
</dbReference>
<feature type="domain" description="Cupin type-2" evidence="1">
    <location>
        <begin position="44"/>
        <end position="110"/>
    </location>
</feature>
<dbReference type="InterPro" id="IPR014710">
    <property type="entry name" value="RmlC-like_jellyroll"/>
</dbReference>
<dbReference type="AlphaFoldDB" id="A0A497EVW9"/>
<gene>
    <name evidence="2" type="ORF">DRJ21_01265</name>
</gene>
<comment type="caution">
    <text evidence="2">The sequence shown here is derived from an EMBL/GenBank/DDBJ whole genome shotgun (WGS) entry which is preliminary data.</text>
</comment>
<evidence type="ECO:0000313" key="3">
    <source>
        <dbReference type="Proteomes" id="UP000281962"/>
    </source>
</evidence>
<protein>
    <submittedName>
        <fullName evidence="2">Cupin</fullName>
    </submittedName>
</protein>
<dbReference type="Pfam" id="PF07883">
    <property type="entry name" value="Cupin_2"/>
    <property type="match status" value="1"/>
</dbReference>
<dbReference type="PANTHER" id="PTHR37694">
    <property type="entry name" value="SLR8022 PROTEIN"/>
    <property type="match status" value="1"/>
</dbReference>
<proteinExistence type="predicted"/>
<sequence>MKEKVVHYLDVEAEEVKVEGAKNTRIRWLISDKDGAPNFAMRMFEVDINGCTPLHNHPWEHEIFILNGEAKVKIGDKEYMVKSGYALFIPPNIEHTIINIGNSTLRFLCFIPIKK</sequence>
<dbReference type="EMBL" id="QMQY01000039">
    <property type="protein sequence ID" value="RLE50880.1"/>
    <property type="molecule type" value="Genomic_DNA"/>
</dbReference>
<evidence type="ECO:0000259" key="1">
    <source>
        <dbReference type="Pfam" id="PF07883"/>
    </source>
</evidence>